<protein>
    <recommendedName>
        <fullName evidence="14">Serine/threonine-protein phosphatase</fullName>
        <ecNumber evidence="14">3.1.3.16</ecNumber>
    </recommendedName>
</protein>
<keyword evidence="5 14" id="KW-0378">Hydrolase</keyword>
<keyword evidence="8" id="KW-0464">Manganese</keyword>
<evidence type="ECO:0000256" key="2">
    <source>
        <dbReference type="ARBA" id="ARBA00008294"/>
    </source>
</evidence>
<evidence type="ECO:0000256" key="1">
    <source>
        <dbReference type="ARBA" id="ARBA00004286"/>
    </source>
</evidence>
<reference evidence="17" key="1">
    <citation type="submission" date="2022-11" db="EMBL/GenBank/DDBJ databases">
        <authorList>
            <person name="Kikuchi T."/>
        </authorList>
    </citation>
    <scope>NUCLEOTIDE SEQUENCE</scope>
    <source>
        <strain evidence="17">PS1010</strain>
    </source>
</reference>
<proteinExistence type="inferred from homology"/>
<evidence type="ECO:0000256" key="10">
    <source>
        <dbReference type="ARBA" id="ARBA00037818"/>
    </source>
</evidence>
<dbReference type="GO" id="GO:0004722">
    <property type="term" value="F:protein serine/threonine phosphatase activity"/>
    <property type="evidence" value="ECO:0007669"/>
    <property type="project" value="UniProtKB-EC"/>
</dbReference>
<comment type="catalytic activity">
    <reaction evidence="12 14">
        <text>O-phospho-L-threonyl-[protein] + H2O = L-threonyl-[protein] + phosphate</text>
        <dbReference type="Rhea" id="RHEA:47004"/>
        <dbReference type="Rhea" id="RHEA-COMP:11060"/>
        <dbReference type="Rhea" id="RHEA-COMP:11605"/>
        <dbReference type="ChEBI" id="CHEBI:15377"/>
        <dbReference type="ChEBI" id="CHEBI:30013"/>
        <dbReference type="ChEBI" id="CHEBI:43474"/>
        <dbReference type="ChEBI" id="CHEBI:61977"/>
        <dbReference type="EC" id="3.1.3.16"/>
    </reaction>
</comment>
<keyword evidence="6" id="KW-0744">Spermatogenesis</keyword>
<dbReference type="GO" id="GO:0018991">
    <property type="term" value="P:egg-laying behavior"/>
    <property type="evidence" value="ECO:0007669"/>
    <property type="project" value="UniProtKB-ARBA"/>
</dbReference>
<dbReference type="SMART" id="SM00156">
    <property type="entry name" value="PP2Ac"/>
    <property type="match status" value="1"/>
</dbReference>
<evidence type="ECO:0000256" key="14">
    <source>
        <dbReference type="RuleBase" id="RU004273"/>
    </source>
</evidence>
<evidence type="ECO:0000256" key="9">
    <source>
        <dbReference type="ARBA" id="ARBA00023273"/>
    </source>
</evidence>
<evidence type="ECO:0000256" key="15">
    <source>
        <dbReference type="SAM" id="MobiDB-lite"/>
    </source>
</evidence>
<keyword evidence="6" id="KW-0221">Differentiation</keyword>
<dbReference type="Gene3D" id="3.60.21.10">
    <property type="match status" value="1"/>
</dbReference>
<dbReference type="GO" id="GO:0005634">
    <property type="term" value="C:nucleus"/>
    <property type="evidence" value="ECO:0007669"/>
    <property type="project" value="TreeGrafter"/>
</dbReference>
<dbReference type="Pfam" id="PF00149">
    <property type="entry name" value="Metallophos"/>
    <property type="match status" value="1"/>
</dbReference>
<comment type="catalytic activity">
    <reaction evidence="11">
        <text>O-phospho-L-seryl-[protein] + H2O = L-seryl-[protein] + phosphate</text>
        <dbReference type="Rhea" id="RHEA:20629"/>
        <dbReference type="Rhea" id="RHEA-COMP:9863"/>
        <dbReference type="Rhea" id="RHEA-COMP:11604"/>
        <dbReference type="ChEBI" id="CHEBI:15377"/>
        <dbReference type="ChEBI" id="CHEBI:29999"/>
        <dbReference type="ChEBI" id="CHEBI:43474"/>
        <dbReference type="ChEBI" id="CHEBI:83421"/>
        <dbReference type="EC" id="3.1.3.16"/>
    </reaction>
</comment>
<dbReference type="GO" id="GO:0007283">
    <property type="term" value="P:spermatogenesis"/>
    <property type="evidence" value="ECO:0007669"/>
    <property type="project" value="UniProtKB-KW"/>
</dbReference>
<name>A0A9P1I8F5_9PELO</name>
<evidence type="ECO:0000256" key="7">
    <source>
        <dbReference type="ARBA" id="ARBA00022912"/>
    </source>
</evidence>
<dbReference type="AlphaFoldDB" id="A0A9P1I8F5"/>
<dbReference type="InterPro" id="IPR050341">
    <property type="entry name" value="PP1_catalytic_subunit"/>
</dbReference>
<comment type="similarity">
    <text evidence="2 14">Belongs to the PPP phosphatase family.</text>
</comment>
<dbReference type="PANTHER" id="PTHR11668:SF498">
    <property type="entry name" value="SERINE_THREONINE-PROTEIN PHOSPHATASE"/>
    <property type="match status" value="1"/>
</dbReference>
<dbReference type="GO" id="GO:0000785">
    <property type="term" value="C:chromatin"/>
    <property type="evidence" value="ECO:0007669"/>
    <property type="project" value="UniProtKB-ARBA"/>
</dbReference>
<dbReference type="EC" id="3.1.3.16" evidence="14"/>
<dbReference type="GO" id="GO:0007060">
    <property type="term" value="P:male meiosis chromosome segregation"/>
    <property type="evidence" value="ECO:0007669"/>
    <property type="project" value="UniProtKB-ARBA"/>
</dbReference>
<comment type="caution">
    <text evidence="17">The sequence shown here is derived from an EMBL/GenBank/DDBJ whole genome shotgun (WGS) entry which is preliminary data.</text>
</comment>
<keyword evidence="7" id="KW-0904">Protein phosphatase</keyword>
<evidence type="ECO:0000256" key="4">
    <source>
        <dbReference type="ARBA" id="ARBA00022723"/>
    </source>
</evidence>
<comment type="subcellular location">
    <subcellularLocation>
        <location evidence="10">Cell projection</location>
        <location evidence="10">Pseudopodium</location>
    </subcellularLocation>
    <subcellularLocation>
        <location evidence="1">Chromosome</location>
    </subcellularLocation>
</comment>
<dbReference type="SUPFAM" id="SSF56300">
    <property type="entry name" value="Metallo-dependent phosphatases"/>
    <property type="match status" value="1"/>
</dbReference>
<keyword evidence="18" id="KW-1185">Reference proteome</keyword>
<dbReference type="EMBL" id="CANHGI010000002">
    <property type="protein sequence ID" value="CAI5441377.1"/>
    <property type="molecule type" value="Genomic_DNA"/>
</dbReference>
<dbReference type="PANTHER" id="PTHR11668">
    <property type="entry name" value="SERINE/THREONINE PROTEIN PHOSPHATASE"/>
    <property type="match status" value="1"/>
</dbReference>
<evidence type="ECO:0000256" key="6">
    <source>
        <dbReference type="ARBA" id="ARBA00022871"/>
    </source>
</evidence>
<organism evidence="17 18">
    <name type="scientific">Caenorhabditis angaria</name>
    <dbReference type="NCBI Taxonomy" id="860376"/>
    <lineage>
        <taxon>Eukaryota</taxon>
        <taxon>Metazoa</taxon>
        <taxon>Ecdysozoa</taxon>
        <taxon>Nematoda</taxon>
        <taxon>Chromadorea</taxon>
        <taxon>Rhabditida</taxon>
        <taxon>Rhabditina</taxon>
        <taxon>Rhabditomorpha</taxon>
        <taxon>Rhabditoidea</taxon>
        <taxon>Rhabditidae</taxon>
        <taxon>Peloderinae</taxon>
        <taxon>Caenorhabditis</taxon>
    </lineage>
</organism>
<keyword evidence="3" id="KW-0158">Chromosome</keyword>
<comment type="function">
    <text evidence="13">Probable phosphatase which plays a redundant role with gsp-4 in spermatogenesis by regulating sister chromatid segregation during meiosis. In addition, involved in sperm motility by controlling the dynamic disassembly of major sperm proteins (MSP) in the spermatozoan pseudopodium.</text>
</comment>
<feature type="region of interest" description="Disordered" evidence="15">
    <location>
        <begin position="304"/>
        <end position="331"/>
    </location>
</feature>
<dbReference type="OrthoDB" id="1930084at2759"/>
<sequence length="331" mass="37619">MSDPIPSFIDRLLSVNDCSNPSLTHCIKEAEIDDVIQICSQVVLEQPTMIEVQAPMAVCGDIHGQYVDLLRIFNRCRFPPDRNYLFLGDYVDRGRQQIETICLLMAYKIRYRNTFFILRGNHECASINRTYGFYDECKRRYSISLYNSFQDLFNGLPLCALIGGRIFCMHGGLSPSLENWSQISAIKRPFDPPNKSIAMDLLWADPENGFNGWGKNTRGVSFVFGADVVNDFCDRMNIDLVARGHQVVQDGYEFFASRRLVTIFSAPKYCGEFDNNAGIMIVDENLMISFQILKPAVREVNVRAKKSQKGPGSGTRSLLHAYNVDKSRMNQ</sequence>
<dbReference type="GO" id="GO:0031272">
    <property type="term" value="P:regulation of pseudopodium assembly"/>
    <property type="evidence" value="ECO:0007669"/>
    <property type="project" value="UniProtKB-ARBA"/>
</dbReference>
<dbReference type="PRINTS" id="PR00114">
    <property type="entry name" value="STPHPHTASE"/>
</dbReference>
<dbReference type="InterPro" id="IPR004843">
    <property type="entry name" value="Calcineurin-like_PHP"/>
</dbReference>
<evidence type="ECO:0000256" key="13">
    <source>
        <dbReference type="ARBA" id="ARBA00054219"/>
    </source>
</evidence>
<evidence type="ECO:0000256" key="12">
    <source>
        <dbReference type="ARBA" id="ARBA00048336"/>
    </source>
</evidence>
<dbReference type="FunFam" id="3.60.21.10:FF:000026">
    <property type="entry name" value="Serine/threonine-protein phosphatase"/>
    <property type="match status" value="1"/>
</dbReference>
<gene>
    <name evidence="17" type="ORF">CAMP_LOCUS4014</name>
</gene>
<evidence type="ECO:0000256" key="8">
    <source>
        <dbReference type="ARBA" id="ARBA00023211"/>
    </source>
</evidence>
<dbReference type="InterPro" id="IPR006186">
    <property type="entry name" value="Ser/Thr-sp_prot-phosphatase"/>
</dbReference>
<accession>A0A9P1I8F5</accession>
<evidence type="ECO:0000256" key="5">
    <source>
        <dbReference type="ARBA" id="ARBA00022801"/>
    </source>
</evidence>
<dbReference type="GO" id="GO:0005737">
    <property type="term" value="C:cytoplasm"/>
    <property type="evidence" value="ECO:0007669"/>
    <property type="project" value="TreeGrafter"/>
</dbReference>
<keyword evidence="9" id="KW-0966">Cell projection</keyword>
<evidence type="ECO:0000256" key="3">
    <source>
        <dbReference type="ARBA" id="ARBA00022454"/>
    </source>
</evidence>
<evidence type="ECO:0000313" key="18">
    <source>
        <dbReference type="Proteomes" id="UP001152747"/>
    </source>
</evidence>
<dbReference type="Proteomes" id="UP001152747">
    <property type="component" value="Unassembled WGS sequence"/>
</dbReference>
<dbReference type="GO" id="GO:0046872">
    <property type="term" value="F:metal ion binding"/>
    <property type="evidence" value="ECO:0007669"/>
    <property type="project" value="UniProtKB-KW"/>
</dbReference>
<feature type="domain" description="Serine/threonine specific protein phosphatases" evidence="16">
    <location>
        <begin position="118"/>
        <end position="123"/>
    </location>
</feature>
<dbReference type="InterPro" id="IPR029052">
    <property type="entry name" value="Metallo-depent_PP-like"/>
</dbReference>
<dbReference type="PROSITE" id="PS00125">
    <property type="entry name" value="SER_THR_PHOSPHATASE"/>
    <property type="match status" value="1"/>
</dbReference>
<dbReference type="GO" id="GO:0031143">
    <property type="term" value="C:pseudopodium"/>
    <property type="evidence" value="ECO:0007669"/>
    <property type="project" value="UniProtKB-SubCell"/>
</dbReference>
<evidence type="ECO:0000259" key="16">
    <source>
        <dbReference type="PROSITE" id="PS00125"/>
    </source>
</evidence>
<evidence type="ECO:0000313" key="17">
    <source>
        <dbReference type="EMBL" id="CAI5441377.1"/>
    </source>
</evidence>
<keyword evidence="4" id="KW-0479">Metal-binding</keyword>
<dbReference type="GO" id="GO:0097723">
    <property type="term" value="P:amoeboid sperm motility"/>
    <property type="evidence" value="ECO:0007669"/>
    <property type="project" value="UniProtKB-ARBA"/>
</dbReference>
<evidence type="ECO:0000256" key="11">
    <source>
        <dbReference type="ARBA" id="ARBA00047761"/>
    </source>
</evidence>